<dbReference type="Proteomes" id="UP000093352">
    <property type="component" value="Unassembled WGS sequence"/>
</dbReference>
<dbReference type="Gene3D" id="3.40.30.10">
    <property type="entry name" value="Glutaredoxin"/>
    <property type="match status" value="1"/>
</dbReference>
<dbReference type="CDD" id="cd02976">
    <property type="entry name" value="NrdH"/>
    <property type="match status" value="1"/>
</dbReference>
<name>A0A371IN29_9FIRM</name>
<evidence type="ECO:0000313" key="4">
    <source>
        <dbReference type="Proteomes" id="UP000093352"/>
    </source>
</evidence>
<dbReference type="Proteomes" id="UP000319424">
    <property type="component" value="Unassembled WGS sequence"/>
</dbReference>
<evidence type="ECO:0000313" key="5">
    <source>
        <dbReference type="Proteomes" id="UP000319424"/>
    </source>
</evidence>
<reference evidence="2 4" key="1">
    <citation type="journal article" date="2016" name="Genome Announc.">
        <title>Draft Genome Sequence of Criibacterium bergeronii gen. nov., sp. nov., Strain CCRI-22567T, Isolated from a Vaginal Sample from a Woman with Bacterial Vaginosis.</title>
        <authorList>
            <person name="Maheux A.F."/>
            <person name="Berube E."/>
            <person name="Boudreau D.K."/>
            <person name="Raymond F."/>
            <person name="Corbeil J."/>
            <person name="Roy P.H."/>
            <person name="Boissinot M."/>
            <person name="Omar R.F."/>
        </authorList>
    </citation>
    <scope>NUCLEOTIDE SEQUENCE [LARGE SCALE GENOMIC DNA]</scope>
    <source>
        <strain evidence="2 4">CCRI-22567</strain>
    </source>
</reference>
<reference evidence="3 5" key="3">
    <citation type="submission" date="2019-07" db="EMBL/GenBank/DDBJ databases">
        <title>Criibacterium bergeronii gen. nov., sp. nov. isolated from human clinical samples.</title>
        <authorList>
            <person name="Maheux A.F."/>
            <person name="Boudreau D.K."/>
            <person name="Berube E."/>
            <person name="Brodeur S."/>
            <person name="Bernard K.A."/>
            <person name="Abed J.Y."/>
            <person name="Ducrey E."/>
            <person name="Guay E.F."/>
            <person name="Raymond F."/>
            <person name="Corbeil J."/>
            <person name="Domingo M.-C."/>
            <person name="Roy P.H."/>
            <person name="Boissinot M."/>
            <person name="Tocheva E.I."/>
            <person name="Omar R.F."/>
        </authorList>
    </citation>
    <scope>NUCLEOTIDE SEQUENCE [LARGE SCALE GENOMIC DNA]</scope>
    <source>
        <strain evidence="3 5">CCRI-24246</strain>
    </source>
</reference>
<evidence type="ECO:0000259" key="1">
    <source>
        <dbReference type="Pfam" id="PF00462"/>
    </source>
</evidence>
<sequence length="78" mass="8968">MENKNVVVYTSSSCHYCHLLKDYLNEKNISFDEKNIDQDPEARSFLIKNKIMGVPATYIDDEQIIGFDKARLDKALGL</sequence>
<dbReference type="GO" id="GO:0009055">
    <property type="term" value="F:electron transfer activity"/>
    <property type="evidence" value="ECO:0007669"/>
    <property type="project" value="TreeGrafter"/>
</dbReference>
<dbReference type="InterPro" id="IPR002109">
    <property type="entry name" value="Glutaredoxin"/>
</dbReference>
<dbReference type="Pfam" id="PF00462">
    <property type="entry name" value="Glutaredoxin"/>
    <property type="match status" value="1"/>
</dbReference>
<dbReference type="RefSeq" id="WP_068914212.1">
    <property type="nucleotide sequence ID" value="NZ_MBEW02000003.1"/>
</dbReference>
<proteinExistence type="predicted"/>
<dbReference type="InterPro" id="IPR051548">
    <property type="entry name" value="Grx-like_ET"/>
</dbReference>
<dbReference type="InterPro" id="IPR036249">
    <property type="entry name" value="Thioredoxin-like_sf"/>
</dbReference>
<reference evidence="2" key="2">
    <citation type="submission" date="2018-07" db="EMBL/GenBank/DDBJ databases">
        <authorList>
            <person name="Quirk P.G."/>
            <person name="Krulwich T.A."/>
        </authorList>
    </citation>
    <scope>NUCLEOTIDE SEQUENCE</scope>
    <source>
        <strain evidence="2">CCRI-22567</strain>
    </source>
</reference>
<organism evidence="2 4">
    <name type="scientific">Criibacterium bergeronii</name>
    <dbReference type="NCBI Taxonomy" id="1871336"/>
    <lineage>
        <taxon>Bacteria</taxon>
        <taxon>Bacillati</taxon>
        <taxon>Bacillota</taxon>
        <taxon>Clostridia</taxon>
        <taxon>Peptostreptococcales</taxon>
        <taxon>Filifactoraceae</taxon>
        <taxon>Criibacterium</taxon>
    </lineage>
</organism>
<feature type="domain" description="Glutaredoxin" evidence="1">
    <location>
        <begin position="6"/>
        <end position="63"/>
    </location>
</feature>
<keyword evidence="4" id="KW-1185">Reference proteome</keyword>
<accession>A0A371IN29</accession>
<dbReference type="EMBL" id="MBEW02000003">
    <property type="protein sequence ID" value="RDY21887.1"/>
    <property type="molecule type" value="Genomic_DNA"/>
</dbReference>
<dbReference type="PANTHER" id="PTHR34386:SF1">
    <property type="entry name" value="GLUTAREDOXIN-LIKE PROTEIN NRDH"/>
    <property type="match status" value="1"/>
</dbReference>
<gene>
    <name evidence="2" type="ORF">BBG48_002100</name>
    <name evidence="3" type="ORF">FL857_05035</name>
</gene>
<dbReference type="STRING" id="1871336.BBG48_07320"/>
<evidence type="ECO:0000313" key="2">
    <source>
        <dbReference type="EMBL" id="RDY21887.1"/>
    </source>
</evidence>
<comment type="caution">
    <text evidence="2">The sequence shown here is derived from an EMBL/GenBank/DDBJ whole genome shotgun (WGS) entry which is preliminary data.</text>
</comment>
<evidence type="ECO:0000313" key="3">
    <source>
        <dbReference type="EMBL" id="TRW26812.1"/>
    </source>
</evidence>
<dbReference type="GO" id="GO:0045454">
    <property type="term" value="P:cell redox homeostasis"/>
    <property type="evidence" value="ECO:0007669"/>
    <property type="project" value="TreeGrafter"/>
</dbReference>
<dbReference type="PROSITE" id="PS51354">
    <property type="entry name" value="GLUTAREDOXIN_2"/>
    <property type="match status" value="1"/>
</dbReference>
<dbReference type="AlphaFoldDB" id="A0A371IN29"/>
<dbReference type="OrthoDB" id="9795531at2"/>
<dbReference type="EMBL" id="VJXW01000006">
    <property type="protein sequence ID" value="TRW26812.1"/>
    <property type="molecule type" value="Genomic_DNA"/>
</dbReference>
<dbReference type="SUPFAM" id="SSF52833">
    <property type="entry name" value="Thioredoxin-like"/>
    <property type="match status" value="1"/>
</dbReference>
<dbReference type="PANTHER" id="PTHR34386">
    <property type="entry name" value="GLUTAREDOXIN"/>
    <property type="match status" value="1"/>
</dbReference>
<protein>
    <submittedName>
        <fullName evidence="2">Glutaredoxin family protein</fullName>
    </submittedName>
</protein>